<dbReference type="InterPro" id="IPR012675">
    <property type="entry name" value="Beta-grasp_dom_sf"/>
</dbReference>
<sequence>MITILYFGVLKQQLQTAQESIEWQGGTGEDLLALLRARGSEWESALAPGRIFRLVINKKISGWGDAVPDGAEIGLLPPVTGG</sequence>
<comment type="caution">
    <text evidence="1">The sequence shown here is derived from an EMBL/GenBank/DDBJ whole genome shotgun (WGS) entry which is preliminary data.</text>
</comment>
<dbReference type="RefSeq" id="WP_085366891.1">
    <property type="nucleotide sequence ID" value="NZ_CAUJPZ010000056.1"/>
</dbReference>
<dbReference type="Gene3D" id="3.10.20.30">
    <property type="match status" value="1"/>
</dbReference>
<gene>
    <name evidence="1" type="ORF">BWD09_11190</name>
</gene>
<reference evidence="2" key="1">
    <citation type="submission" date="2017-01" db="EMBL/GenBank/DDBJ databases">
        <authorList>
            <person name="Wolfgang W.J."/>
            <person name="Cole J."/>
            <person name="Wroblewski D."/>
            <person name="Mcginnis J."/>
            <person name="Musser K.A."/>
        </authorList>
    </citation>
    <scope>NUCLEOTIDE SEQUENCE [LARGE SCALE GENOMIC DNA]</scope>
    <source>
        <strain evidence="2">DSM 19151</strain>
    </source>
</reference>
<dbReference type="AlphaFoldDB" id="A0A1X3D334"/>
<organism evidence="1 2">
    <name type="scientific">Neisseria dentiae</name>
    <dbReference type="NCBI Taxonomy" id="194197"/>
    <lineage>
        <taxon>Bacteria</taxon>
        <taxon>Pseudomonadati</taxon>
        <taxon>Pseudomonadota</taxon>
        <taxon>Betaproteobacteria</taxon>
        <taxon>Neisseriales</taxon>
        <taxon>Neisseriaceae</taxon>
        <taxon>Neisseria</taxon>
    </lineage>
</organism>
<keyword evidence="2" id="KW-1185">Reference proteome</keyword>
<proteinExistence type="predicted"/>
<accession>A0A1X3D334</accession>
<dbReference type="Proteomes" id="UP000193118">
    <property type="component" value="Unassembled WGS sequence"/>
</dbReference>
<name>A0A1X3D334_9NEIS</name>
<protein>
    <submittedName>
        <fullName evidence="1">Molybdopterin synthase sulfur carrier subunit</fullName>
    </submittedName>
</protein>
<dbReference type="SUPFAM" id="SSF54285">
    <property type="entry name" value="MoaD/ThiS"/>
    <property type="match status" value="1"/>
</dbReference>
<dbReference type="EMBL" id="MTBO01000041">
    <property type="protein sequence ID" value="OSI14196.1"/>
    <property type="molecule type" value="Genomic_DNA"/>
</dbReference>
<dbReference type="CDD" id="cd00754">
    <property type="entry name" value="Ubl_MoaD"/>
    <property type="match status" value="1"/>
</dbReference>
<dbReference type="Pfam" id="PF02597">
    <property type="entry name" value="ThiS"/>
    <property type="match status" value="1"/>
</dbReference>
<dbReference type="STRING" id="194197.BWD09_11190"/>
<evidence type="ECO:0000313" key="2">
    <source>
        <dbReference type="Proteomes" id="UP000193118"/>
    </source>
</evidence>
<dbReference type="InterPro" id="IPR016155">
    <property type="entry name" value="Mopterin_synth/thiamin_S_b"/>
</dbReference>
<dbReference type="OrthoDB" id="9801945at2"/>
<dbReference type="InterPro" id="IPR003749">
    <property type="entry name" value="ThiS/MoaD-like"/>
</dbReference>
<evidence type="ECO:0000313" key="1">
    <source>
        <dbReference type="EMBL" id="OSI14196.1"/>
    </source>
</evidence>
<dbReference type="GeneID" id="94580260"/>